<dbReference type="OrthoDB" id="410353at2759"/>
<accession>A0A1Q9EKX9</accession>
<dbReference type="EMBL" id="LSRX01000124">
    <property type="protein sequence ID" value="OLQ08099.1"/>
    <property type="molecule type" value="Genomic_DNA"/>
</dbReference>
<evidence type="ECO:0000313" key="2">
    <source>
        <dbReference type="EMBL" id="OLQ08099.1"/>
    </source>
</evidence>
<keyword evidence="3" id="KW-1185">Reference proteome</keyword>
<sequence>MARNAVRRISFVDLPENVILKIQVAAGDPSAVYGVEALACSATRTTEAAWGGVLEAFFPSLFLRLCAEDFAGSYKQVFTRRARRAEEWRRRKQKPRSDSFEEVKLAPAPTPTKQKPHNKLLFADNRQGHLADSTLGLKVCGRCGEKYTASANRTSMSCHYHEGTLVPFGPEASALTRSERQQIAKCGKFALRKCGGVAGRKSRQGGRGHWTKGLGLPAVVAGKVMVWEDVCVGPGEVLCAWSCCSRLGLFAEGCTVGIHRPS</sequence>
<protein>
    <submittedName>
        <fullName evidence="2">Uncharacterized protein</fullName>
    </submittedName>
</protein>
<feature type="compositionally biased region" description="Basic and acidic residues" evidence="1">
    <location>
        <begin position="88"/>
        <end position="104"/>
    </location>
</feature>
<evidence type="ECO:0000313" key="3">
    <source>
        <dbReference type="Proteomes" id="UP000186817"/>
    </source>
</evidence>
<feature type="region of interest" description="Disordered" evidence="1">
    <location>
        <begin position="88"/>
        <end position="116"/>
    </location>
</feature>
<name>A0A1Q9EKX9_SYMMI</name>
<proteinExistence type="predicted"/>
<comment type="caution">
    <text evidence="2">The sequence shown here is derived from an EMBL/GenBank/DDBJ whole genome shotgun (WGS) entry which is preliminary data.</text>
</comment>
<evidence type="ECO:0000256" key="1">
    <source>
        <dbReference type="SAM" id="MobiDB-lite"/>
    </source>
</evidence>
<dbReference type="AlphaFoldDB" id="A0A1Q9EKX9"/>
<reference evidence="2 3" key="1">
    <citation type="submission" date="2016-02" db="EMBL/GenBank/DDBJ databases">
        <title>Genome analysis of coral dinoflagellate symbionts highlights evolutionary adaptations to a symbiotic lifestyle.</title>
        <authorList>
            <person name="Aranda M."/>
            <person name="Li Y."/>
            <person name="Liew Y.J."/>
            <person name="Baumgarten S."/>
            <person name="Simakov O."/>
            <person name="Wilson M."/>
            <person name="Piel J."/>
            <person name="Ashoor H."/>
            <person name="Bougouffa S."/>
            <person name="Bajic V.B."/>
            <person name="Ryu T."/>
            <person name="Ravasi T."/>
            <person name="Bayer T."/>
            <person name="Micklem G."/>
            <person name="Kim H."/>
            <person name="Bhak J."/>
            <person name="Lajeunesse T.C."/>
            <person name="Voolstra C.R."/>
        </authorList>
    </citation>
    <scope>NUCLEOTIDE SEQUENCE [LARGE SCALE GENOMIC DNA]</scope>
    <source>
        <strain evidence="2 3">CCMP2467</strain>
    </source>
</reference>
<organism evidence="2 3">
    <name type="scientific">Symbiodinium microadriaticum</name>
    <name type="common">Dinoflagellate</name>
    <name type="synonym">Zooxanthella microadriatica</name>
    <dbReference type="NCBI Taxonomy" id="2951"/>
    <lineage>
        <taxon>Eukaryota</taxon>
        <taxon>Sar</taxon>
        <taxon>Alveolata</taxon>
        <taxon>Dinophyceae</taxon>
        <taxon>Suessiales</taxon>
        <taxon>Symbiodiniaceae</taxon>
        <taxon>Symbiodinium</taxon>
    </lineage>
</organism>
<dbReference type="Proteomes" id="UP000186817">
    <property type="component" value="Unassembled WGS sequence"/>
</dbReference>
<gene>
    <name evidence="2" type="ORF">AK812_SmicGene8392</name>
</gene>